<accession>A0A1V8TH14</accession>
<gene>
    <name evidence="6" type="ORF">B0A48_03979</name>
</gene>
<comment type="similarity">
    <text evidence="1">Belongs to the Gfa family.</text>
</comment>
<dbReference type="PANTHER" id="PTHR33337:SF31">
    <property type="entry name" value="DUF636 DOMAIN PROTEIN (AFU_ORTHOLOGUE AFUA_2G12650)"/>
    <property type="match status" value="1"/>
</dbReference>
<dbReference type="InterPro" id="IPR011057">
    <property type="entry name" value="Mss4-like_sf"/>
</dbReference>
<evidence type="ECO:0000259" key="5">
    <source>
        <dbReference type="PROSITE" id="PS51891"/>
    </source>
</evidence>
<dbReference type="PROSITE" id="PS51891">
    <property type="entry name" value="CENP_V_GFA"/>
    <property type="match status" value="1"/>
</dbReference>
<keyword evidence="3" id="KW-0862">Zinc</keyword>
<dbReference type="GO" id="GO:0046872">
    <property type="term" value="F:metal ion binding"/>
    <property type="evidence" value="ECO:0007669"/>
    <property type="project" value="UniProtKB-KW"/>
</dbReference>
<dbReference type="STRING" id="1507870.A0A1V8TH14"/>
<dbReference type="GO" id="GO:0016846">
    <property type="term" value="F:carbon-sulfur lyase activity"/>
    <property type="evidence" value="ECO:0007669"/>
    <property type="project" value="InterPro"/>
</dbReference>
<evidence type="ECO:0000256" key="4">
    <source>
        <dbReference type="ARBA" id="ARBA00023239"/>
    </source>
</evidence>
<protein>
    <recommendedName>
        <fullName evidence="5">CENP-V/GFA domain-containing protein</fullName>
    </recommendedName>
</protein>
<keyword evidence="4" id="KW-0456">Lyase</keyword>
<dbReference type="Gene3D" id="3.90.1590.10">
    <property type="entry name" value="glutathione-dependent formaldehyde- activating enzyme (gfa)"/>
    <property type="match status" value="2"/>
</dbReference>
<dbReference type="OrthoDB" id="5422068at2759"/>
<dbReference type="InterPro" id="IPR006913">
    <property type="entry name" value="CENP-V/GFA"/>
</dbReference>
<dbReference type="Proteomes" id="UP000192596">
    <property type="component" value="Unassembled WGS sequence"/>
</dbReference>
<dbReference type="EMBL" id="NAJO01000008">
    <property type="protein sequence ID" value="OQO10679.1"/>
    <property type="molecule type" value="Genomic_DNA"/>
</dbReference>
<sequence length="388" mass="43140">MADTATKTLKARCLCGAASYEVPVPSASLPLKSWWCSCTFCRRMTGTLSLNVVYLPGSFSPSEALLNKLTEFQFTKRVFQLFCSTCGSQILARCLDDAEAKEPKVTWDAMSGTLEQSDGFVHLQGHEFINDTLDGGISDFVTAVDGRQLDRWATRPEKSEQLALSWKDPKLAELKPNKDKVHAQCKCGGVEFWIAHPSSRSTHAASQWPDLLRPNAPDNPNNECWWLQDNNTKFLAGTCSCDSCRLASGQEIVQWAFVPTVDITLDEAGTVKFERQFGTLKQYKSSEGIYRSFCGVCGASAFYWADDRPFLMDVAIGLLDAPEGARAEGLLEWRTTRLSYREDALGRAKGIVEGIESGLEAYGERRDRGEREVIKEKVKEGAKVMVVR</sequence>
<feature type="domain" description="CENP-V/GFA" evidence="5">
    <location>
        <begin position="9"/>
        <end position="134"/>
    </location>
</feature>
<reference evidence="7" key="1">
    <citation type="submission" date="2017-03" db="EMBL/GenBank/DDBJ databases">
        <title>Genomes of endolithic fungi from Antarctica.</title>
        <authorList>
            <person name="Coleine C."/>
            <person name="Masonjones S."/>
            <person name="Stajich J.E."/>
        </authorList>
    </citation>
    <scope>NUCLEOTIDE SEQUENCE [LARGE SCALE GENOMIC DNA]</scope>
    <source>
        <strain evidence="7">CCFEE 5527</strain>
    </source>
</reference>
<dbReference type="Pfam" id="PF04828">
    <property type="entry name" value="GFA"/>
    <property type="match status" value="2"/>
</dbReference>
<dbReference type="InParanoid" id="A0A1V8TH14"/>
<evidence type="ECO:0000256" key="1">
    <source>
        <dbReference type="ARBA" id="ARBA00005495"/>
    </source>
</evidence>
<evidence type="ECO:0000313" key="7">
    <source>
        <dbReference type="Proteomes" id="UP000192596"/>
    </source>
</evidence>
<dbReference type="PANTHER" id="PTHR33337">
    <property type="entry name" value="GFA DOMAIN-CONTAINING PROTEIN"/>
    <property type="match status" value="1"/>
</dbReference>
<evidence type="ECO:0000256" key="3">
    <source>
        <dbReference type="ARBA" id="ARBA00022833"/>
    </source>
</evidence>
<proteinExistence type="inferred from homology"/>
<dbReference type="SUPFAM" id="SSF51316">
    <property type="entry name" value="Mss4-like"/>
    <property type="match status" value="2"/>
</dbReference>
<comment type="caution">
    <text evidence="6">The sequence shown here is derived from an EMBL/GenBank/DDBJ whole genome shotgun (WGS) entry which is preliminary data.</text>
</comment>
<dbReference type="AlphaFoldDB" id="A0A1V8TH14"/>
<organism evidence="6 7">
    <name type="scientific">Cryoendolithus antarcticus</name>
    <dbReference type="NCBI Taxonomy" id="1507870"/>
    <lineage>
        <taxon>Eukaryota</taxon>
        <taxon>Fungi</taxon>
        <taxon>Dikarya</taxon>
        <taxon>Ascomycota</taxon>
        <taxon>Pezizomycotina</taxon>
        <taxon>Dothideomycetes</taxon>
        <taxon>Dothideomycetidae</taxon>
        <taxon>Cladosporiales</taxon>
        <taxon>Cladosporiaceae</taxon>
        <taxon>Cryoendolithus</taxon>
    </lineage>
</organism>
<keyword evidence="2" id="KW-0479">Metal-binding</keyword>
<keyword evidence="7" id="KW-1185">Reference proteome</keyword>
<evidence type="ECO:0000313" key="6">
    <source>
        <dbReference type="EMBL" id="OQO10679.1"/>
    </source>
</evidence>
<evidence type="ECO:0000256" key="2">
    <source>
        <dbReference type="ARBA" id="ARBA00022723"/>
    </source>
</evidence>
<name>A0A1V8TH14_9PEZI</name>